<dbReference type="Pfam" id="PF02781">
    <property type="entry name" value="G6PD_C"/>
    <property type="match status" value="1"/>
</dbReference>
<dbReference type="SUPFAM" id="SSF55347">
    <property type="entry name" value="Glyceraldehyde-3-phosphate dehydrogenase-like, C-terminal domain"/>
    <property type="match status" value="1"/>
</dbReference>
<dbReference type="Gene3D" id="3.40.50.720">
    <property type="entry name" value="NAD(P)-binding Rossmann-like Domain"/>
    <property type="match status" value="1"/>
</dbReference>
<dbReference type="HAMAP" id="MF_00966">
    <property type="entry name" value="G6PD"/>
    <property type="match status" value="1"/>
</dbReference>
<feature type="binding site" evidence="7">
    <location>
        <position position="342"/>
    </location>
    <ligand>
        <name>substrate</name>
    </ligand>
</feature>
<evidence type="ECO:0000256" key="4">
    <source>
        <dbReference type="ARBA" id="ARBA00022857"/>
    </source>
</evidence>
<gene>
    <name evidence="7 10" type="primary">zwf</name>
    <name evidence="10" type="ORF">BUCIPICE3303_210</name>
</gene>
<evidence type="ECO:0000313" key="11">
    <source>
        <dbReference type="Proteomes" id="UP000294455"/>
    </source>
</evidence>
<dbReference type="GO" id="GO:0009051">
    <property type="term" value="P:pentose-phosphate shunt, oxidative branch"/>
    <property type="evidence" value="ECO:0007669"/>
    <property type="project" value="TreeGrafter"/>
</dbReference>
<dbReference type="GO" id="GO:0006006">
    <property type="term" value="P:glucose metabolic process"/>
    <property type="evidence" value="ECO:0007669"/>
    <property type="project" value="UniProtKB-KW"/>
</dbReference>
<evidence type="ECO:0000313" key="10">
    <source>
        <dbReference type="EMBL" id="VFP88353.1"/>
    </source>
</evidence>
<dbReference type="PIRSF" id="PIRSF000110">
    <property type="entry name" value="G6PD"/>
    <property type="match status" value="1"/>
</dbReference>
<comment type="catalytic activity">
    <reaction evidence="7">
        <text>D-glucose 6-phosphate + NADP(+) = 6-phospho-D-glucono-1,5-lactone + NADPH + H(+)</text>
        <dbReference type="Rhea" id="RHEA:15841"/>
        <dbReference type="ChEBI" id="CHEBI:15378"/>
        <dbReference type="ChEBI" id="CHEBI:57783"/>
        <dbReference type="ChEBI" id="CHEBI:57955"/>
        <dbReference type="ChEBI" id="CHEBI:58349"/>
        <dbReference type="ChEBI" id="CHEBI:61548"/>
        <dbReference type="EC" id="1.1.1.49"/>
    </reaction>
</comment>
<dbReference type="InterPro" id="IPR019796">
    <property type="entry name" value="G6P_DH_AS"/>
</dbReference>
<dbReference type="SUPFAM" id="SSF51735">
    <property type="entry name" value="NAD(P)-binding Rossmann-fold domains"/>
    <property type="match status" value="1"/>
</dbReference>
<dbReference type="Pfam" id="PF00479">
    <property type="entry name" value="G6PD_N"/>
    <property type="match status" value="1"/>
</dbReference>
<reference evidence="10 11" key="1">
    <citation type="submission" date="2019-02" db="EMBL/GenBank/DDBJ databases">
        <authorList>
            <person name="Manzano-Marin A."/>
            <person name="Manzano-Marin A."/>
        </authorList>
    </citation>
    <scope>NUCLEOTIDE SEQUENCE [LARGE SCALE GENOMIC DNA]</scope>
    <source>
        <strain evidence="10 11">BuCipiceae</strain>
    </source>
</reference>
<feature type="binding site" evidence="7">
    <location>
        <begin position="90"/>
        <end position="91"/>
    </location>
    <ligand>
        <name>NADP(+)</name>
        <dbReference type="ChEBI" id="CHEBI:58349"/>
    </ligand>
</feature>
<dbReference type="InterPro" id="IPR022675">
    <property type="entry name" value="G6P_DH_C"/>
</dbReference>
<dbReference type="InterPro" id="IPR022674">
    <property type="entry name" value="G6P_DH_NAD-bd"/>
</dbReference>
<keyword evidence="5 7" id="KW-0560">Oxidoreductase</keyword>
<dbReference type="PROSITE" id="PS00069">
    <property type="entry name" value="G6P_DEHYDROGENASE"/>
    <property type="match status" value="1"/>
</dbReference>
<keyword evidence="4 7" id="KW-0521">NADP</keyword>
<dbReference type="GO" id="GO:0004345">
    <property type="term" value="F:glucose-6-phosphate dehydrogenase activity"/>
    <property type="evidence" value="ECO:0007669"/>
    <property type="project" value="UniProtKB-UniRule"/>
</dbReference>
<dbReference type="UniPathway" id="UPA00115">
    <property type="reaction ID" value="UER00408"/>
</dbReference>
<dbReference type="GO" id="GO:0050661">
    <property type="term" value="F:NADP binding"/>
    <property type="evidence" value="ECO:0007669"/>
    <property type="project" value="UniProtKB-UniRule"/>
</dbReference>
<feature type="domain" description="Glucose-6-phosphate dehydrogenase C-terminal" evidence="9">
    <location>
        <begin position="187"/>
        <end position="485"/>
    </location>
</feature>
<protein>
    <recommendedName>
        <fullName evidence="7">Glucose-6-phosphate 1-dehydrogenase</fullName>
        <shortName evidence="7">G6PD</shortName>
        <ecNumber evidence="7">1.1.1.49</ecNumber>
    </recommendedName>
</protein>
<feature type="binding site" evidence="7">
    <location>
        <position position="213"/>
    </location>
    <ligand>
        <name>substrate</name>
    </ligand>
</feature>
<dbReference type="PANTHER" id="PTHR23429:SF0">
    <property type="entry name" value="GLUCOSE-6-PHOSPHATE 1-DEHYDROGENASE"/>
    <property type="match status" value="1"/>
</dbReference>
<dbReference type="GO" id="GO:0005829">
    <property type="term" value="C:cytosol"/>
    <property type="evidence" value="ECO:0007669"/>
    <property type="project" value="TreeGrafter"/>
</dbReference>
<evidence type="ECO:0000259" key="9">
    <source>
        <dbReference type="Pfam" id="PF02781"/>
    </source>
</evidence>
<dbReference type="OrthoDB" id="9802739at2"/>
<evidence type="ECO:0000256" key="7">
    <source>
        <dbReference type="HAMAP-Rule" id="MF_00966"/>
    </source>
</evidence>
<dbReference type="PANTHER" id="PTHR23429">
    <property type="entry name" value="GLUCOSE-6-PHOSPHATE 1-DEHYDROGENASE G6PD"/>
    <property type="match status" value="1"/>
</dbReference>
<comment type="function">
    <text evidence="7">Catalyzes the oxidation of glucose 6-phosphate to 6-phosphogluconolactone.</text>
</comment>
<evidence type="ECO:0000256" key="3">
    <source>
        <dbReference type="ARBA" id="ARBA00022526"/>
    </source>
</evidence>
<dbReference type="Gene3D" id="3.30.360.10">
    <property type="entry name" value="Dihydrodipicolinate Reductase, domain 2"/>
    <property type="match status" value="1"/>
</dbReference>
<accession>A0A803FTW1</accession>
<dbReference type="InterPro" id="IPR001282">
    <property type="entry name" value="G6P_DH"/>
</dbReference>
<keyword evidence="3 7" id="KW-0313">Glucose metabolism</keyword>
<feature type="binding site" evidence="7">
    <location>
        <position position="48"/>
    </location>
    <ligand>
        <name>NADP(+)</name>
        <dbReference type="ChEBI" id="CHEBI:58349"/>
    </ligand>
</feature>
<dbReference type="InterPro" id="IPR036291">
    <property type="entry name" value="NAD(P)-bd_dom_sf"/>
</dbReference>
<feature type="binding site" evidence="7">
    <location>
        <position position="179"/>
    </location>
    <ligand>
        <name>substrate</name>
    </ligand>
</feature>
<dbReference type="AlphaFoldDB" id="A0A803FTW1"/>
<organism evidence="10 11">
    <name type="scientific">Buchnera aphidicola</name>
    <name type="common">Cinara piceae</name>
    <dbReference type="NCBI Taxonomy" id="1660043"/>
    <lineage>
        <taxon>Bacteria</taxon>
        <taxon>Pseudomonadati</taxon>
        <taxon>Pseudomonadota</taxon>
        <taxon>Gammaproteobacteria</taxon>
        <taxon>Enterobacterales</taxon>
        <taxon>Erwiniaceae</taxon>
        <taxon>Buchnera</taxon>
    </lineage>
</organism>
<feature type="active site" description="Proton acceptor" evidence="7">
    <location>
        <position position="237"/>
    </location>
</feature>
<feature type="binding site" evidence="7">
    <location>
        <position position="337"/>
    </location>
    <ligand>
        <name>substrate</name>
    </ligand>
</feature>
<sequence>MILKIIPHDLIIFGATGDLAKRKLFPALYRLEKKKKLTSNMRIIGISRSQNTIKEYKNIIYSFLKKFLNENIELSIWNKFKKRLFFCKIDVNQIYNFKKLMNFFKKKNNILINYFAVSSNMFVNICKGLASIKLNTKQSKIIIEKPIGNSLRQFYIINKSIKKYFSEKQIFRIDHYLGKESILNLISLKFANPWFNNILNDKNIDHIQITLSEKLGIENRWNYFNETGQIIDMIQNHMLQIISIFSMNTPKSLKKKHIQKEKIKILKSLSHFNNKNIYNSIALGQYSEGKINNHMISSYLQEKGANKNSLTETFVSIKLYINNSKWKNIPFYIRTGKRLTKKCSKIVIYFKELKNNLFYTKKINTISNSLTINLHPEFGIKIKFFNKKPELNSKFKLKPCEMFLNYKKIFKKYTVPEEYDRLLLDSIIGNPFLFVHEKEIIYSWKWIDPIIRACKKNPSLLKYYPSGTWGPKSSNYLIQNDKREWDND</sequence>
<evidence type="ECO:0000259" key="8">
    <source>
        <dbReference type="Pfam" id="PF00479"/>
    </source>
</evidence>
<evidence type="ECO:0000256" key="2">
    <source>
        <dbReference type="ARBA" id="ARBA00009975"/>
    </source>
</evidence>
<comment type="similarity">
    <text evidence="2 7">Belongs to the glucose-6-phosphate dehydrogenase family.</text>
</comment>
<feature type="binding site" evidence="7">
    <location>
        <position position="175"/>
    </location>
    <ligand>
        <name>substrate</name>
    </ligand>
</feature>
<dbReference type="EC" id="1.1.1.49" evidence="7"/>
<feature type="binding site" evidence="7">
    <location>
        <position position="232"/>
    </location>
    <ligand>
        <name>substrate</name>
    </ligand>
</feature>
<dbReference type="PRINTS" id="PR00079">
    <property type="entry name" value="G6PDHDRGNASE"/>
</dbReference>
<dbReference type="Proteomes" id="UP000294455">
    <property type="component" value="Chromosome"/>
</dbReference>
<evidence type="ECO:0000256" key="6">
    <source>
        <dbReference type="ARBA" id="ARBA00023277"/>
    </source>
</evidence>
<name>A0A803FTW1_9GAMM</name>
<evidence type="ECO:0000256" key="5">
    <source>
        <dbReference type="ARBA" id="ARBA00023002"/>
    </source>
</evidence>
<proteinExistence type="inferred from homology"/>
<dbReference type="RefSeq" id="WP_154049269.1">
    <property type="nucleotide sequence ID" value="NZ_LR217739.1"/>
</dbReference>
<feature type="binding site" evidence="7">
    <location>
        <begin position="14"/>
        <end position="21"/>
    </location>
    <ligand>
        <name>NADP(+)</name>
        <dbReference type="ChEBI" id="CHEBI:58349"/>
    </ligand>
</feature>
<comment type="pathway">
    <text evidence="1 7">Carbohydrate degradation; pentose phosphate pathway; D-ribulose 5-phosphate from D-glucose 6-phosphate (oxidative stage): step 1/3.</text>
</comment>
<dbReference type="NCBIfam" id="TIGR00871">
    <property type="entry name" value="zwf"/>
    <property type="match status" value="1"/>
</dbReference>
<dbReference type="EMBL" id="LR217739">
    <property type="protein sequence ID" value="VFP88353.1"/>
    <property type="molecule type" value="Genomic_DNA"/>
</dbReference>
<feature type="domain" description="Glucose-6-phosphate dehydrogenase NAD-binding" evidence="8">
    <location>
        <begin position="11"/>
        <end position="184"/>
    </location>
</feature>
<feature type="binding site" evidence="7">
    <location>
        <position position="145"/>
    </location>
    <ligand>
        <name>NADP(+)</name>
        <dbReference type="ChEBI" id="CHEBI:58349"/>
    </ligand>
</feature>
<evidence type="ECO:0000256" key="1">
    <source>
        <dbReference type="ARBA" id="ARBA00004937"/>
    </source>
</evidence>
<keyword evidence="6 7" id="KW-0119">Carbohydrate metabolism</keyword>